<evidence type="ECO:0000256" key="1">
    <source>
        <dbReference type="ARBA" id="ARBA00022448"/>
    </source>
</evidence>
<organism evidence="7 8">
    <name type="scientific">Roseomonas genomospecies 6</name>
    <dbReference type="NCBI Taxonomy" id="214106"/>
    <lineage>
        <taxon>Bacteria</taxon>
        <taxon>Pseudomonadati</taxon>
        <taxon>Pseudomonadota</taxon>
        <taxon>Alphaproteobacteria</taxon>
        <taxon>Acetobacterales</taxon>
        <taxon>Roseomonadaceae</taxon>
        <taxon>Roseomonas</taxon>
    </lineage>
</organism>
<evidence type="ECO:0000256" key="3">
    <source>
        <dbReference type="ARBA" id="ARBA00022741"/>
    </source>
</evidence>
<keyword evidence="2" id="KW-1003">Cell membrane</keyword>
<dbReference type="GO" id="GO:0022857">
    <property type="term" value="F:transmembrane transporter activity"/>
    <property type="evidence" value="ECO:0007669"/>
    <property type="project" value="UniProtKB-ARBA"/>
</dbReference>
<accession>A0A9W7NJI6</accession>
<dbReference type="SUPFAM" id="SSF52540">
    <property type="entry name" value="P-loop containing nucleoside triphosphate hydrolases"/>
    <property type="match status" value="1"/>
</dbReference>
<dbReference type="OrthoDB" id="9802264at2"/>
<dbReference type="EMBL" id="QOKW01000008">
    <property type="protein sequence ID" value="KAA0680604.1"/>
    <property type="molecule type" value="Genomic_DNA"/>
</dbReference>
<feature type="domain" description="ABC transporter" evidence="6">
    <location>
        <begin position="45"/>
        <end position="268"/>
    </location>
</feature>
<keyword evidence="8" id="KW-1185">Reference proteome</keyword>
<dbReference type="Pfam" id="PF00005">
    <property type="entry name" value="ABC_tran"/>
    <property type="match status" value="1"/>
</dbReference>
<keyword evidence="2" id="KW-0997">Cell inner membrane</keyword>
<dbReference type="InterPro" id="IPR027417">
    <property type="entry name" value="P-loop_NTPase"/>
</dbReference>
<dbReference type="Proteomes" id="UP000480854">
    <property type="component" value="Unassembled WGS sequence"/>
</dbReference>
<evidence type="ECO:0000256" key="4">
    <source>
        <dbReference type="ARBA" id="ARBA00022840"/>
    </source>
</evidence>
<evidence type="ECO:0000256" key="2">
    <source>
        <dbReference type="ARBA" id="ARBA00022519"/>
    </source>
</evidence>
<evidence type="ECO:0000313" key="7">
    <source>
        <dbReference type="EMBL" id="KAA0680604.1"/>
    </source>
</evidence>
<sequence length="269" mass="29599">MPRKVSLEKSRPYSTAVEQNSRFLKSAGLKDAGPTETPNAEECVAEFSGVSKSYTTGRVQFQALRNISCRIPKGQTSYIFGPSGSGKTTFLNLLGVIDRPDSGSVTILGTRVCELSDSAAADFRLRHIGYIFQNFNLIPVLNALENVEYILLRRGLSPRERRERAENYLQAVGLGDLMKRRPGELSGGQRQRVAIARALAGEPSIIVADEPTANLDSRTTGEIVELMQRMQDDLKTTFVLCTHDIDLINGSGSLLRIVDGQIDHTERLS</sequence>
<dbReference type="InterPro" id="IPR015854">
    <property type="entry name" value="ABC_transpr_LolD-like"/>
</dbReference>
<gene>
    <name evidence="7" type="ORF">DS843_12210</name>
</gene>
<dbReference type="Gene3D" id="3.40.50.300">
    <property type="entry name" value="P-loop containing nucleotide triphosphate hydrolases"/>
    <property type="match status" value="1"/>
</dbReference>
<keyword evidence="4 7" id="KW-0067">ATP-binding</keyword>
<proteinExistence type="inferred from homology"/>
<keyword evidence="1" id="KW-0813">Transport</keyword>
<reference evidence="7 8" key="1">
    <citation type="submission" date="2018-07" db="EMBL/GenBank/DDBJ databases">
        <title>Genome sequence of Azospirillum sp. ATCC 49961.</title>
        <authorList>
            <person name="Sant'Anna F.H."/>
            <person name="Baldani J.I."/>
            <person name="Zilli J.E."/>
            <person name="Reis V.M."/>
            <person name="Hartmann A."/>
            <person name="Cruz L."/>
            <person name="de Souza E.M."/>
            <person name="de Oliveira Pedrosa F."/>
            <person name="Passaglia L.M.P."/>
        </authorList>
    </citation>
    <scope>NUCLEOTIDE SEQUENCE [LARGE SCALE GENOMIC DNA]</scope>
    <source>
        <strain evidence="7 8">ATCC 49961</strain>
    </source>
</reference>
<dbReference type="FunFam" id="3.40.50.300:FF:000032">
    <property type="entry name" value="Export ABC transporter ATP-binding protein"/>
    <property type="match status" value="1"/>
</dbReference>
<dbReference type="AlphaFoldDB" id="A0A9W7NJI6"/>
<protein>
    <submittedName>
        <fullName evidence="7">ABC transporter ATP-binding protein</fullName>
    </submittedName>
</protein>
<evidence type="ECO:0000259" key="6">
    <source>
        <dbReference type="PROSITE" id="PS50893"/>
    </source>
</evidence>
<keyword evidence="2" id="KW-0472">Membrane</keyword>
<dbReference type="GO" id="GO:0005886">
    <property type="term" value="C:plasma membrane"/>
    <property type="evidence" value="ECO:0007669"/>
    <property type="project" value="TreeGrafter"/>
</dbReference>
<dbReference type="PROSITE" id="PS00211">
    <property type="entry name" value="ABC_TRANSPORTER_1"/>
    <property type="match status" value="1"/>
</dbReference>
<dbReference type="PANTHER" id="PTHR24220:SF86">
    <property type="entry name" value="ABC TRANSPORTER ABCH.1"/>
    <property type="match status" value="1"/>
</dbReference>
<dbReference type="InterPro" id="IPR017871">
    <property type="entry name" value="ABC_transporter-like_CS"/>
</dbReference>
<keyword evidence="3" id="KW-0547">Nucleotide-binding</keyword>
<comment type="caution">
    <text evidence="7">The sequence shown here is derived from an EMBL/GenBank/DDBJ whole genome shotgun (WGS) entry which is preliminary data.</text>
</comment>
<dbReference type="GO" id="GO:0016887">
    <property type="term" value="F:ATP hydrolysis activity"/>
    <property type="evidence" value="ECO:0007669"/>
    <property type="project" value="InterPro"/>
</dbReference>
<comment type="similarity">
    <text evidence="5">Belongs to the ABC transporter superfamily. Macrolide exporter (TC 3.A.1.122) family.</text>
</comment>
<dbReference type="PROSITE" id="PS50893">
    <property type="entry name" value="ABC_TRANSPORTER_2"/>
    <property type="match status" value="1"/>
</dbReference>
<dbReference type="SMART" id="SM00382">
    <property type="entry name" value="AAA"/>
    <property type="match status" value="1"/>
</dbReference>
<evidence type="ECO:0000313" key="8">
    <source>
        <dbReference type="Proteomes" id="UP000480854"/>
    </source>
</evidence>
<dbReference type="RefSeq" id="WP_149469177.1">
    <property type="nucleotide sequence ID" value="NZ_QOKW01000008.1"/>
</dbReference>
<dbReference type="GO" id="GO:0005524">
    <property type="term" value="F:ATP binding"/>
    <property type="evidence" value="ECO:0007669"/>
    <property type="project" value="UniProtKB-KW"/>
</dbReference>
<name>A0A9W7NJI6_9PROT</name>
<dbReference type="PANTHER" id="PTHR24220">
    <property type="entry name" value="IMPORT ATP-BINDING PROTEIN"/>
    <property type="match status" value="1"/>
</dbReference>
<dbReference type="InterPro" id="IPR017911">
    <property type="entry name" value="MacB-like_ATP-bd"/>
</dbReference>
<dbReference type="InterPro" id="IPR003439">
    <property type="entry name" value="ABC_transporter-like_ATP-bd"/>
</dbReference>
<evidence type="ECO:0000256" key="5">
    <source>
        <dbReference type="ARBA" id="ARBA00038388"/>
    </source>
</evidence>
<dbReference type="InterPro" id="IPR003593">
    <property type="entry name" value="AAA+_ATPase"/>
</dbReference>
<dbReference type="GO" id="GO:0098796">
    <property type="term" value="C:membrane protein complex"/>
    <property type="evidence" value="ECO:0007669"/>
    <property type="project" value="UniProtKB-ARBA"/>
</dbReference>
<dbReference type="CDD" id="cd03255">
    <property type="entry name" value="ABC_MJ0796_LolCDE_FtsE"/>
    <property type="match status" value="1"/>
</dbReference>